<evidence type="ECO:0000313" key="10">
    <source>
        <dbReference type="Proteomes" id="UP001530400"/>
    </source>
</evidence>
<dbReference type="Pfam" id="PF04893">
    <property type="entry name" value="Yip1"/>
    <property type="match status" value="1"/>
</dbReference>
<evidence type="ECO:0000256" key="6">
    <source>
        <dbReference type="RuleBase" id="RU361264"/>
    </source>
</evidence>
<comment type="caution">
    <text evidence="9">The sequence shown here is derived from an EMBL/GenBank/DDBJ whole genome shotgun (WGS) entry which is preliminary data.</text>
</comment>
<keyword evidence="10" id="KW-1185">Reference proteome</keyword>
<sequence length="378" mass="41323">MDSPPSNPFSENDTDNSFDAFSLNSQDDPNSNNQTALPSLQSIQIHQQMMSNQQQQQGQKASLPAPNELQGPIGSTNESSSWSPDPPKNNYNLPGNVNKGMPNNTNQSFLSKLVTCGGFCSIDALRPYFDIDTIDIMVRMKSSIKYCMVNDGFRNEVLYSDNALKLAQQANTSETQQENTDGGEAAIAPPTDMENSSGKGPDLYGPIWITMTLVFFVAVTSNISIYIHHSFKSSNKLEEGGVAAENEWDYDINQLLHATWILYMFSVGLPAVFYVVFRVAGVNGLGLVDLICFYGYSLVPYLPVAWICIVPIHAVQWTSLGIATVLSGMLVVRNVTGPILECAAGPSGQGKSGGLIMSVMGCHLIFYLVMKLAFYHKQ</sequence>
<proteinExistence type="inferred from homology"/>
<evidence type="ECO:0000256" key="2">
    <source>
        <dbReference type="ARBA" id="ARBA00010596"/>
    </source>
</evidence>
<dbReference type="PANTHER" id="PTHR12822">
    <property type="entry name" value="PROTEIN YIPF"/>
    <property type="match status" value="1"/>
</dbReference>
<evidence type="ECO:0000256" key="1">
    <source>
        <dbReference type="ARBA" id="ARBA00004141"/>
    </source>
</evidence>
<comment type="subcellular location">
    <subcellularLocation>
        <location evidence="6">Golgi apparatus membrane</location>
        <topology evidence="6">Multi-pass membrane protein</topology>
    </subcellularLocation>
    <subcellularLocation>
        <location evidence="1">Membrane</location>
        <topology evidence="1">Multi-pass membrane protein</topology>
    </subcellularLocation>
</comment>
<feature type="compositionally biased region" description="Polar residues" evidence="7">
    <location>
        <begin position="8"/>
        <end position="40"/>
    </location>
</feature>
<dbReference type="EMBL" id="JALLPJ020000761">
    <property type="protein sequence ID" value="KAL3783536.1"/>
    <property type="molecule type" value="Genomic_DNA"/>
</dbReference>
<feature type="transmembrane region" description="Helical" evidence="6">
    <location>
        <begin position="317"/>
        <end position="335"/>
    </location>
</feature>
<reference evidence="9 10" key="1">
    <citation type="submission" date="2024-10" db="EMBL/GenBank/DDBJ databases">
        <title>Updated reference genomes for cyclostephanoid diatoms.</title>
        <authorList>
            <person name="Roberts W.R."/>
            <person name="Alverson A.J."/>
        </authorList>
    </citation>
    <scope>NUCLEOTIDE SEQUENCE [LARGE SCALE GENOMIC DNA]</scope>
    <source>
        <strain evidence="9 10">AJA010-31</strain>
    </source>
</reference>
<feature type="transmembrane region" description="Helical" evidence="6">
    <location>
        <begin position="355"/>
        <end position="374"/>
    </location>
</feature>
<organism evidence="9 10">
    <name type="scientific">Cyclotella atomus</name>
    <dbReference type="NCBI Taxonomy" id="382360"/>
    <lineage>
        <taxon>Eukaryota</taxon>
        <taxon>Sar</taxon>
        <taxon>Stramenopiles</taxon>
        <taxon>Ochrophyta</taxon>
        <taxon>Bacillariophyta</taxon>
        <taxon>Coscinodiscophyceae</taxon>
        <taxon>Thalassiosirophycidae</taxon>
        <taxon>Stephanodiscales</taxon>
        <taxon>Stephanodiscaceae</taxon>
        <taxon>Cyclotella</taxon>
    </lineage>
</organism>
<name>A0ABD3P6M7_9STRA</name>
<feature type="transmembrane region" description="Helical" evidence="6">
    <location>
        <begin position="260"/>
        <end position="281"/>
    </location>
</feature>
<feature type="transmembrane region" description="Helical" evidence="6">
    <location>
        <begin position="203"/>
        <end position="227"/>
    </location>
</feature>
<keyword evidence="5 6" id="KW-0472">Membrane</keyword>
<feature type="region of interest" description="Disordered" evidence="7">
    <location>
        <begin position="169"/>
        <end position="197"/>
    </location>
</feature>
<keyword evidence="3 6" id="KW-0812">Transmembrane</keyword>
<dbReference type="AlphaFoldDB" id="A0ABD3P6M7"/>
<evidence type="ECO:0000256" key="5">
    <source>
        <dbReference type="ARBA" id="ARBA00023136"/>
    </source>
</evidence>
<feature type="domain" description="Yip1" evidence="8">
    <location>
        <begin position="199"/>
        <end position="329"/>
    </location>
</feature>
<dbReference type="PANTHER" id="PTHR12822:SF2">
    <property type="entry name" value="PROTEIN YIPF"/>
    <property type="match status" value="1"/>
</dbReference>
<accession>A0ABD3P6M7</accession>
<feature type="transmembrane region" description="Helical" evidence="6">
    <location>
        <begin position="287"/>
        <end position="310"/>
    </location>
</feature>
<dbReference type="Proteomes" id="UP001530400">
    <property type="component" value="Unassembled WGS sequence"/>
</dbReference>
<dbReference type="InterPro" id="IPR039765">
    <property type="entry name" value="Yip5/YIPF1/YIPF2"/>
</dbReference>
<feature type="compositionally biased region" description="Low complexity" evidence="7">
    <location>
        <begin position="41"/>
        <end position="59"/>
    </location>
</feature>
<evidence type="ECO:0000313" key="9">
    <source>
        <dbReference type="EMBL" id="KAL3783536.1"/>
    </source>
</evidence>
<dbReference type="GO" id="GO:0000139">
    <property type="term" value="C:Golgi membrane"/>
    <property type="evidence" value="ECO:0007669"/>
    <property type="project" value="UniProtKB-SubCell"/>
</dbReference>
<evidence type="ECO:0000256" key="4">
    <source>
        <dbReference type="ARBA" id="ARBA00022989"/>
    </source>
</evidence>
<keyword evidence="4 6" id="KW-1133">Transmembrane helix</keyword>
<evidence type="ECO:0000256" key="3">
    <source>
        <dbReference type="ARBA" id="ARBA00022692"/>
    </source>
</evidence>
<dbReference type="InterPro" id="IPR006977">
    <property type="entry name" value="Yip1_dom"/>
</dbReference>
<feature type="region of interest" description="Disordered" evidence="7">
    <location>
        <begin position="1"/>
        <end position="90"/>
    </location>
</feature>
<gene>
    <name evidence="9" type="ORF">ACHAWO_011881</name>
</gene>
<protein>
    <recommendedName>
        <fullName evidence="6">Protein YIPF</fullName>
    </recommendedName>
</protein>
<feature type="compositionally biased region" description="Polar residues" evidence="7">
    <location>
        <begin position="169"/>
        <end position="180"/>
    </location>
</feature>
<evidence type="ECO:0000259" key="8">
    <source>
        <dbReference type="Pfam" id="PF04893"/>
    </source>
</evidence>
<comment type="similarity">
    <text evidence="2 6">Belongs to the YIP1 family.</text>
</comment>
<feature type="compositionally biased region" description="Polar residues" evidence="7">
    <location>
        <begin position="73"/>
        <end position="90"/>
    </location>
</feature>
<evidence type="ECO:0000256" key="7">
    <source>
        <dbReference type="SAM" id="MobiDB-lite"/>
    </source>
</evidence>